<dbReference type="AlphaFoldDB" id="U2DVK0"/>
<evidence type="ECO:0000256" key="1">
    <source>
        <dbReference type="SAM" id="Phobius"/>
    </source>
</evidence>
<evidence type="ECO:0000313" key="2">
    <source>
        <dbReference type="EMBL" id="ERI85662.1"/>
    </source>
</evidence>
<accession>U2DVK0</accession>
<proteinExistence type="predicted"/>
<reference evidence="2 3" key="1">
    <citation type="submission" date="2013-08" db="EMBL/GenBank/DDBJ databases">
        <authorList>
            <person name="Weinstock G."/>
            <person name="Sodergren E."/>
            <person name="Wylie T."/>
            <person name="Fulton L."/>
            <person name="Fulton R."/>
            <person name="Fronick C."/>
            <person name="O'Laughlin M."/>
            <person name="Godfrey J."/>
            <person name="Miner T."/>
            <person name="Herter B."/>
            <person name="Appelbaum E."/>
            <person name="Cordes M."/>
            <person name="Lek S."/>
            <person name="Wollam A."/>
            <person name="Pepin K.H."/>
            <person name="Palsikar V.B."/>
            <person name="Mitreva M."/>
            <person name="Wilson R.K."/>
        </authorList>
    </citation>
    <scope>NUCLEOTIDE SEQUENCE [LARGE SCALE GENOMIC DNA]</scope>
    <source>
        <strain evidence="2 3">F0041</strain>
    </source>
</reference>
<name>U2DVK0_9BACE</name>
<dbReference type="Proteomes" id="UP000016496">
    <property type="component" value="Unassembled WGS sequence"/>
</dbReference>
<keyword evidence="1" id="KW-0472">Membrane</keyword>
<sequence length="65" mass="7828">PWRIFNELLIVNIIHLLIKQLFCAIYYGIFIRIFNKQFQREEAMDHINPTFQTPPAFNCCIKKQS</sequence>
<comment type="caution">
    <text evidence="2">The sequence shown here is derived from an EMBL/GenBank/DDBJ whole genome shotgun (WGS) entry which is preliminary data.</text>
</comment>
<feature type="transmembrane region" description="Helical" evidence="1">
    <location>
        <begin position="12"/>
        <end position="34"/>
    </location>
</feature>
<protein>
    <submittedName>
        <fullName evidence="2">Uncharacterized protein</fullName>
    </submittedName>
</protein>
<gene>
    <name evidence="2" type="ORF">HMPREF1981_01461</name>
</gene>
<organism evidence="2 3">
    <name type="scientific">Bacteroides pyogenes F0041</name>
    <dbReference type="NCBI Taxonomy" id="1321819"/>
    <lineage>
        <taxon>Bacteria</taxon>
        <taxon>Pseudomonadati</taxon>
        <taxon>Bacteroidota</taxon>
        <taxon>Bacteroidia</taxon>
        <taxon>Bacteroidales</taxon>
        <taxon>Bacteroidaceae</taxon>
        <taxon>Bacteroides</taxon>
    </lineage>
</organism>
<keyword evidence="1" id="KW-1133">Transmembrane helix</keyword>
<feature type="non-terminal residue" evidence="2">
    <location>
        <position position="1"/>
    </location>
</feature>
<evidence type="ECO:0000313" key="3">
    <source>
        <dbReference type="Proteomes" id="UP000016496"/>
    </source>
</evidence>
<keyword evidence="1" id="KW-0812">Transmembrane</keyword>
<dbReference type="EMBL" id="AWSV01000081">
    <property type="protein sequence ID" value="ERI85662.1"/>
    <property type="molecule type" value="Genomic_DNA"/>
</dbReference>
<dbReference type="HOGENOM" id="CLU_2836979_0_0_10"/>